<dbReference type="Gene3D" id="2.60.15.10">
    <property type="entry name" value="F0F1 ATP synthase delta/epsilon subunit, N-terminal"/>
    <property type="match status" value="1"/>
</dbReference>
<protein>
    <recommendedName>
        <fullName evidence="9">ATP synthase epsilon chain</fullName>
    </recommendedName>
    <alternativeName>
        <fullName evidence="9">ATP synthase F1 sector epsilon subunit</fullName>
    </alternativeName>
    <alternativeName>
        <fullName evidence="9">F-ATPase epsilon subunit</fullName>
    </alternativeName>
</protein>
<dbReference type="GO" id="GO:0012505">
    <property type="term" value="C:endomembrane system"/>
    <property type="evidence" value="ECO:0007669"/>
    <property type="project" value="UniProtKB-SubCell"/>
</dbReference>
<dbReference type="Proteomes" id="UP000034883">
    <property type="component" value="Chromosome"/>
</dbReference>
<keyword evidence="8 9" id="KW-0066">ATP synthesis</keyword>
<dbReference type="GO" id="GO:0046933">
    <property type="term" value="F:proton-transporting ATP synthase activity, rotational mechanism"/>
    <property type="evidence" value="ECO:0007669"/>
    <property type="project" value="UniProtKB-UniRule"/>
</dbReference>
<dbReference type="AlphaFoldDB" id="A0A0F6VZJ1"/>
<evidence type="ECO:0000256" key="10">
    <source>
        <dbReference type="RuleBase" id="RU003656"/>
    </source>
</evidence>
<dbReference type="InterPro" id="IPR001469">
    <property type="entry name" value="ATP_synth_F1_dsu/esu"/>
</dbReference>
<evidence type="ECO:0000256" key="1">
    <source>
        <dbReference type="ARBA" id="ARBA00003543"/>
    </source>
</evidence>
<sequence length="133" mass="14193">MATPLGLVLRTEAESVAAPSVHGEFGVFAGHLPLLAALKPGVVKYRVAGKDHVAAVGAGFVEAGPDKVLLLCDLFAQPKEIDTAKVQSELEAAEKELAGYGELYEGPRYEELQRQIDWCLARLQAKADNGSHP</sequence>
<dbReference type="GO" id="GO:0005524">
    <property type="term" value="F:ATP binding"/>
    <property type="evidence" value="ECO:0007669"/>
    <property type="project" value="UniProtKB-UniRule"/>
</dbReference>
<keyword evidence="7 9" id="KW-0139">CF(1)</keyword>
<evidence type="ECO:0000256" key="9">
    <source>
        <dbReference type="HAMAP-Rule" id="MF_00530"/>
    </source>
</evidence>
<accession>A0A0F6VZJ1</accession>
<organism evidence="12 13">
    <name type="scientific">Sandaracinus amylolyticus</name>
    <dbReference type="NCBI Taxonomy" id="927083"/>
    <lineage>
        <taxon>Bacteria</taxon>
        <taxon>Pseudomonadati</taxon>
        <taxon>Myxococcota</taxon>
        <taxon>Polyangia</taxon>
        <taxon>Polyangiales</taxon>
        <taxon>Sandaracinaceae</taxon>
        <taxon>Sandaracinus</taxon>
    </lineage>
</organism>
<dbReference type="KEGG" id="samy:DB32_000741"/>
<evidence type="ECO:0000259" key="11">
    <source>
        <dbReference type="Pfam" id="PF02823"/>
    </source>
</evidence>
<dbReference type="NCBIfam" id="TIGR01216">
    <property type="entry name" value="ATP_synt_epsi"/>
    <property type="match status" value="1"/>
</dbReference>
<gene>
    <name evidence="9" type="primary">atpC</name>
    <name evidence="12" type="ORF">DB32_000741</name>
</gene>
<dbReference type="STRING" id="927083.DB32_000741"/>
<evidence type="ECO:0000256" key="4">
    <source>
        <dbReference type="ARBA" id="ARBA00022448"/>
    </source>
</evidence>
<comment type="function">
    <text evidence="1 9">Produces ATP from ADP in the presence of a proton gradient across the membrane.</text>
</comment>
<evidence type="ECO:0000256" key="3">
    <source>
        <dbReference type="ARBA" id="ARBA00005712"/>
    </source>
</evidence>
<proteinExistence type="inferred from homology"/>
<dbReference type="InterPro" id="IPR036771">
    <property type="entry name" value="ATPsynth_dsu/esu_N"/>
</dbReference>
<dbReference type="Pfam" id="PF02823">
    <property type="entry name" value="ATP-synt_DE_N"/>
    <property type="match status" value="1"/>
</dbReference>
<keyword evidence="4 9" id="KW-0813">Transport</keyword>
<dbReference type="GO" id="GO:0005886">
    <property type="term" value="C:plasma membrane"/>
    <property type="evidence" value="ECO:0007669"/>
    <property type="project" value="UniProtKB-SubCell"/>
</dbReference>
<evidence type="ECO:0000256" key="7">
    <source>
        <dbReference type="ARBA" id="ARBA00023196"/>
    </source>
</evidence>
<keyword evidence="9" id="KW-1003">Cell membrane</keyword>
<dbReference type="RefSeq" id="WP_053231036.1">
    <property type="nucleotide sequence ID" value="NZ_CP011125.1"/>
</dbReference>
<evidence type="ECO:0000256" key="2">
    <source>
        <dbReference type="ARBA" id="ARBA00004184"/>
    </source>
</evidence>
<dbReference type="GO" id="GO:0045259">
    <property type="term" value="C:proton-transporting ATP synthase complex"/>
    <property type="evidence" value="ECO:0007669"/>
    <property type="project" value="UniProtKB-KW"/>
</dbReference>
<dbReference type="InterPro" id="IPR020546">
    <property type="entry name" value="ATP_synth_F1_dsu/esu_N"/>
</dbReference>
<comment type="subunit">
    <text evidence="9 10">F-type ATPases have 2 components, CF(1) - the catalytic core - and CF(0) - the membrane proton channel. CF(1) has five subunits: alpha(3), beta(3), gamma(1), delta(1), epsilon(1). CF(0) has three main subunits: a, b and c.</text>
</comment>
<evidence type="ECO:0000313" key="12">
    <source>
        <dbReference type="EMBL" id="AKF03592.1"/>
    </source>
</evidence>
<feature type="domain" description="ATP synthase F1 complex delta/epsilon subunit N-terminal" evidence="11">
    <location>
        <begin position="3"/>
        <end position="73"/>
    </location>
</feature>
<name>A0A0F6VZJ1_9BACT</name>
<keyword evidence="13" id="KW-1185">Reference proteome</keyword>
<keyword evidence="9" id="KW-0375">Hydrogen ion transport</keyword>
<keyword evidence="5 9" id="KW-0406">Ion transport</keyword>
<reference evidence="12 13" key="1">
    <citation type="submission" date="2015-03" db="EMBL/GenBank/DDBJ databases">
        <title>Genome assembly of Sandaracinus amylolyticus DSM 53668.</title>
        <authorList>
            <person name="Sharma G."/>
            <person name="Subramanian S."/>
        </authorList>
    </citation>
    <scope>NUCLEOTIDE SEQUENCE [LARGE SCALE GENOMIC DNA]</scope>
    <source>
        <strain evidence="12 13">DSM 53668</strain>
    </source>
</reference>
<evidence type="ECO:0000313" key="13">
    <source>
        <dbReference type="Proteomes" id="UP000034883"/>
    </source>
</evidence>
<dbReference type="PANTHER" id="PTHR13822">
    <property type="entry name" value="ATP SYNTHASE DELTA/EPSILON CHAIN"/>
    <property type="match status" value="1"/>
</dbReference>
<evidence type="ECO:0000256" key="6">
    <source>
        <dbReference type="ARBA" id="ARBA00023136"/>
    </source>
</evidence>
<dbReference type="PANTHER" id="PTHR13822:SF10">
    <property type="entry name" value="ATP SYNTHASE EPSILON CHAIN, CHLOROPLASTIC"/>
    <property type="match status" value="1"/>
</dbReference>
<dbReference type="CDD" id="cd12152">
    <property type="entry name" value="F1-ATPase_delta"/>
    <property type="match status" value="1"/>
</dbReference>
<dbReference type="HAMAP" id="MF_00530">
    <property type="entry name" value="ATP_synth_epsil_bac"/>
    <property type="match status" value="1"/>
</dbReference>
<evidence type="ECO:0000256" key="8">
    <source>
        <dbReference type="ARBA" id="ARBA00023310"/>
    </source>
</evidence>
<evidence type="ECO:0000256" key="5">
    <source>
        <dbReference type="ARBA" id="ARBA00023065"/>
    </source>
</evidence>
<comment type="subcellular location">
    <subcellularLocation>
        <location evidence="9">Cell membrane</location>
        <topology evidence="9">Peripheral membrane protein</topology>
    </subcellularLocation>
    <subcellularLocation>
        <location evidence="2">Endomembrane system</location>
        <topology evidence="2">Peripheral membrane protein</topology>
    </subcellularLocation>
</comment>
<keyword evidence="6 9" id="KW-0472">Membrane</keyword>
<dbReference type="SUPFAM" id="SSF51344">
    <property type="entry name" value="Epsilon subunit of F1F0-ATP synthase N-terminal domain"/>
    <property type="match status" value="1"/>
</dbReference>
<comment type="similarity">
    <text evidence="3 9 10">Belongs to the ATPase epsilon chain family.</text>
</comment>
<dbReference type="EMBL" id="CP011125">
    <property type="protein sequence ID" value="AKF03592.1"/>
    <property type="molecule type" value="Genomic_DNA"/>
</dbReference>